<gene>
    <name evidence="1" type="ORF">JL102_07350</name>
</gene>
<evidence type="ECO:0000313" key="2">
    <source>
        <dbReference type="Proteomes" id="UP000659388"/>
    </source>
</evidence>
<dbReference type="AlphaFoldDB" id="A0A937F410"/>
<comment type="caution">
    <text evidence="1">The sequence shown here is derived from an EMBL/GenBank/DDBJ whole genome shotgun (WGS) entry which is preliminary data.</text>
</comment>
<proteinExistence type="predicted"/>
<dbReference type="Pfam" id="PF21857">
    <property type="entry name" value="DUF6913"/>
    <property type="match status" value="1"/>
</dbReference>
<sequence length="170" mass="19831">MLNKKILGYRTSSILKNNKAKRLSTNYKDAGSIGIIYTSEDWGKHHIVKEFKKSLEDDGKEVKVLTLLPKGLENFEFLFDFFTTKDISFWGNFTAEQVHKFVNATFDYLFYLDTKSNLLIKNILALSKARCRVGKYEETDSQFFELMINTRSDSTSELVNEMYKYTKILN</sequence>
<dbReference type="RefSeq" id="WP_202243612.1">
    <property type="nucleotide sequence ID" value="NZ_JAESIY010000003.1"/>
</dbReference>
<protein>
    <submittedName>
        <fullName evidence="1">Uncharacterized protein</fullName>
    </submittedName>
</protein>
<reference evidence="1" key="1">
    <citation type="submission" date="2021-01" db="EMBL/GenBank/DDBJ databases">
        <title>Fulvivirga kasyanovii gen. nov., sp nov., a novel member of the phylum Bacteroidetes isolated from seawater in a mussel farm.</title>
        <authorList>
            <person name="Zhao L.-H."/>
            <person name="Wang Z.-J."/>
        </authorList>
    </citation>
    <scope>NUCLEOTIDE SEQUENCE</scope>
    <source>
        <strain evidence="1">2943</strain>
    </source>
</reference>
<dbReference type="EMBL" id="JAESIY010000003">
    <property type="protein sequence ID" value="MBL3655941.1"/>
    <property type="molecule type" value="Genomic_DNA"/>
</dbReference>
<name>A0A937F410_9BACT</name>
<accession>A0A937F410</accession>
<evidence type="ECO:0000313" key="1">
    <source>
        <dbReference type="EMBL" id="MBL3655941.1"/>
    </source>
</evidence>
<dbReference type="Proteomes" id="UP000659388">
    <property type="component" value="Unassembled WGS sequence"/>
</dbReference>
<organism evidence="1 2">
    <name type="scientific">Fulvivirga sediminis</name>
    <dbReference type="NCBI Taxonomy" id="2803949"/>
    <lineage>
        <taxon>Bacteria</taxon>
        <taxon>Pseudomonadati</taxon>
        <taxon>Bacteroidota</taxon>
        <taxon>Cytophagia</taxon>
        <taxon>Cytophagales</taxon>
        <taxon>Fulvivirgaceae</taxon>
        <taxon>Fulvivirga</taxon>
    </lineage>
</organism>
<keyword evidence="2" id="KW-1185">Reference proteome</keyword>
<dbReference type="InterPro" id="IPR054207">
    <property type="entry name" value="DUF6913"/>
</dbReference>